<name>W0VC04_9BURK</name>
<accession>W0VC04</accession>
<dbReference type="STRING" id="1349767.GJA_4275"/>
<reference evidence="1 2" key="1">
    <citation type="journal article" date="2015" name="Genome Announc.">
        <title>Genome Sequence of Mushroom Soft-Rot Pathogen Janthinobacterium agaricidamnosum.</title>
        <authorList>
            <person name="Graupner K."/>
            <person name="Lackner G."/>
            <person name="Hertweck C."/>
        </authorList>
    </citation>
    <scope>NUCLEOTIDE SEQUENCE [LARGE SCALE GENOMIC DNA]</scope>
    <source>
        <strain evidence="2">NBRC 102515 / DSM 9628</strain>
    </source>
</reference>
<dbReference type="Proteomes" id="UP000027604">
    <property type="component" value="Chromosome I"/>
</dbReference>
<gene>
    <name evidence="1" type="ORF">GJA_4275</name>
</gene>
<protein>
    <submittedName>
        <fullName evidence="1">Uncharacterized protein</fullName>
    </submittedName>
</protein>
<evidence type="ECO:0000313" key="1">
    <source>
        <dbReference type="EMBL" id="CDG84883.1"/>
    </source>
</evidence>
<proteinExistence type="predicted"/>
<dbReference type="PATRIC" id="fig|1349767.4.peg.840"/>
<dbReference type="HOGENOM" id="CLU_3311084_0_0_4"/>
<dbReference type="KEGG" id="jag:GJA_4275"/>
<dbReference type="EMBL" id="HG322949">
    <property type="protein sequence ID" value="CDG84883.1"/>
    <property type="molecule type" value="Genomic_DNA"/>
</dbReference>
<dbReference type="AlphaFoldDB" id="W0VC04"/>
<sequence length="39" mass="4183">MSRLDSQFIANGQCRLHPHAGRHDAGAALGEAIVNQNII</sequence>
<organism evidence="1 2">
    <name type="scientific">Janthinobacterium agaricidamnosum NBRC 102515 = DSM 9628</name>
    <dbReference type="NCBI Taxonomy" id="1349767"/>
    <lineage>
        <taxon>Bacteria</taxon>
        <taxon>Pseudomonadati</taxon>
        <taxon>Pseudomonadota</taxon>
        <taxon>Betaproteobacteria</taxon>
        <taxon>Burkholderiales</taxon>
        <taxon>Oxalobacteraceae</taxon>
        <taxon>Janthinobacterium</taxon>
    </lineage>
</organism>
<evidence type="ECO:0000313" key="2">
    <source>
        <dbReference type="Proteomes" id="UP000027604"/>
    </source>
</evidence>
<keyword evidence="2" id="KW-1185">Reference proteome</keyword>